<evidence type="ECO:0000256" key="6">
    <source>
        <dbReference type="ARBA" id="ARBA00023242"/>
    </source>
</evidence>
<accession>A0A8H2Y279</accession>
<dbReference type="SUPFAM" id="SSF50916">
    <property type="entry name" value="Rap30/74 interaction domains"/>
    <property type="match status" value="1"/>
</dbReference>
<evidence type="ECO:0000256" key="1">
    <source>
        <dbReference type="ARBA" id="ARBA00004123"/>
    </source>
</evidence>
<dbReference type="GO" id="GO:0005674">
    <property type="term" value="C:transcription factor TFIIF complex"/>
    <property type="evidence" value="ECO:0007669"/>
    <property type="project" value="TreeGrafter"/>
</dbReference>
<feature type="region of interest" description="Disordered" evidence="7">
    <location>
        <begin position="260"/>
        <end position="309"/>
    </location>
</feature>
<feature type="compositionally biased region" description="Polar residues" evidence="7">
    <location>
        <begin position="450"/>
        <end position="471"/>
    </location>
</feature>
<dbReference type="Proteomes" id="UP000663861">
    <property type="component" value="Unassembled WGS sequence"/>
</dbReference>
<feature type="compositionally biased region" description="Basic residues" evidence="7">
    <location>
        <begin position="150"/>
        <end position="162"/>
    </location>
</feature>
<dbReference type="GO" id="GO:0006367">
    <property type="term" value="P:transcription initiation at RNA polymerase II promoter"/>
    <property type="evidence" value="ECO:0007669"/>
    <property type="project" value="InterPro"/>
</dbReference>
<dbReference type="InterPro" id="IPR008851">
    <property type="entry name" value="TFIIF-alpha"/>
</dbReference>
<evidence type="ECO:0000256" key="4">
    <source>
        <dbReference type="ARBA" id="ARBA00023125"/>
    </source>
</evidence>
<feature type="compositionally biased region" description="Polar residues" evidence="7">
    <location>
        <begin position="523"/>
        <end position="533"/>
    </location>
</feature>
<proteinExistence type="inferred from homology"/>
<dbReference type="AlphaFoldDB" id="A0A8H2Y279"/>
<feature type="compositionally biased region" description="Basic and acidic residues" evidence="7">
    <location>
        <begin position="369"/>
        <end position="388"/>
    </location>
</feature>
<dbReference type="PANTHER" id="PTHR13011">
    <property type="entry name" value="TFIIF-ALPHA"/>
    <property type="match status" value="1"/>
</dbReference>
<feature type="compositionally biased region" description="Polar residues" evidence="7">
    <location>
        <begin position="478"/>
        <end position="496"/>
    </location>
</feature>
<dbReference type="GO" id="GO:0032968">
    <property type="term" value="P:positive regulation of transcription elongation by RNA polymerase II"/>
    <property type="evidence" value="ECO:0007669"/>
    <property type="project" value="InterPro"/>
</dbReference>
<comment type="subcellular location">
    <subcellularLocation>
        <location evidence="1">Nucleus</location>
    </subcellularLocation>
</comment>
<comment type="similarity">
    <text evidence="2">Belongs to the TFIIF alpha subunit family.</text>
</comment>
<evidence type="ECO:0000256" key="3">
    <source>
        <dbReference type="ARBA" id="ARBA00023015"/>
    </source>
</evidence>
<evidence type="ECO:0008006" key="10">
    <source>
        <dbReference type="Google" id="ProtNLM"/>
    </source>
</evidence>
<reference evidence="8" key="1">
    <citation type="submission" date="2021-01" db="EMBL/GenBank/DDBJ databases">
        <authorList>
            <person name="Kaushik A."/>
        </authorList>
    </citation>
    <scope>NUCLEOTIDE SEQUENCE</scope>
    <source>
        <strain evidence="8">AG4-RS23</strain>
    </source>
</reference>
<feature type="compositionally biased region" description="Acidic residues" evidence="7">
    <location>
        <begin position="427"/>
        <end position="437"/>
    </location>
</feature>
<feature type="compositionally biased region" description="Low complexity" evidence="7">
    <location>
        <begin position="31"/>
        <end position="43"/>
    </location>
</feature>
<evidence type="ECO:0000256" key="7">
    <source>
        <dbReference type="SAM" id="MobiDB-lite"/>
    </source>
</evidence>
<feature type="region of interest" description="Disordered" evidence="7">
    <location>
        <begin position="327"/>
        <end position="597"/>
    </location>
</feature>
<evidence type="ECO:0000256" key="5">
    <source>
        <dbReference type="ARBA" id="ARBA00023163"/>
    </source>
</evidence>
<dbReference type="OrthoDB" id="3200773at2759"/>
<keyword evidence="5" id="KW-0804">Transcription</keyword>
<dbReference type="InterPro" id="IPR011039">
    <property type="entry name" value="TFIIF_interaction"/>
</dbReference>
<feature type="region of interest" description="Disordered" evidence="7">
    <location>
        <begin position="92"/>
        <end position="177"/>
    </location>
</feature>
<gene>
    <name evidence="8" type="ORF">RDB_LOCUS37963</name>
</gene>
<feature type="compositionally biased region" description="Basic and acidic residues" evidence="7">
    <location>
        <begin position="129"/>
        <end position="149"/>
    </location>
</feature>
<keyword evidence="4" id="KW-0238">DNA-binding</keyword>
<name>A0A8H2Y279_9AGAM</name>
<evidence type="ECO:0000313" key="9">
    <source>
        <dbReference type="Proteomes" id="UP000663861"/>
    </source>
</evidence>
<dbReference type="GO" id="GO:0001096">
    <property type="term" value="F:TFIIF-class transcription factor complex binding"/>
    <property type="evidence" value="ECO:0007669"/>
    <property type="project" value="TreeGrafter"/>
</dbReference>
<protein>
    <recommendedName>
        <fullName evidence="10">Transcription initiation factor IIF subunit alpha</fullName>
    </recommendedName>
</protein>
<sequence length="662" mass="73970">MSRPLKRIPIPEPKRRRPPPPKDSAPKRETSTTPAPATSDTPTGAYIDFTLTSSRHSDKKWDVFKLQSHHDTPIELTTWPVPVKLNRKDFKSRNEVEEAAGPLTPMLGPDGKPVIGLDGKLVMLNADGTRVKKEDDPKGKKKGKEDPNAKKKAFMKKTRQKKGKEDPNAKKKAFMKKTRQVHMIPDEVRAFRKEHRKDWLLEDNGGGLAANQSWSGKYSDANDKQIYAFFAPVPGNEKEFRFIPVHRFYNFTRNNNVSAERVESQHARMQAAKNSARTKPKKEEDDEKPMRGGRKLRVVNNGRERYADVDHKPHLLRVVNNGRERYADVDHKPHLGGEGDFDEMEYEDEVQDDEEVAPDAHQDEDEKEAAERQKREYLRNKVSERVEPGSDEDEDDDKGYTEDGRQLKKLMKKMLNESDDEKNPYADSDDEEDEEENKPEQPPAVGVMPNTPTQSGASTPRPQGSQLAQPSSQPPKPVQNTLNPNNAAQRVNSPSMGGSALLAQRATSPHPIRKSPGLPGSANRANTPMSPSGTPAPGSANGKKRKDHPDRAGTPTPPQKRPTPTPQSPSPATPGASGQKKKKSKHDLIAPNGDPLPEVISEEHAIEYLRKMGGAVQTGEVITYFKRALKHDPENQKRLTDALKKVSSQAQKGYIKLLPHYA</sequence>
<feature type="compositionally biased region" description="Basic and acidic residues" evidence="7">
    <location>
        <begin position="327"/>
        <end position="337"/>
    </location>
</feature>
<keyword evidence="6" id="KW-0539">Nucleus</keyword>
<comment type="caution">
    <text evidence="8">The sequence shown here is derived from an EMBL/GenBank/DDBJ whole genome shotgun (WGS) entry which is preliminary data.</text>
</comment>
<evidence type="ECO:0000313" key="8">
    <source>
        <dbReference type="EMBL" id="CAE6439537.1"/>
    </source>
</evidence>
<feature type="region of interest" description="Disordered" evidence="7">
    <location>
        <begin position="1"/>
        <end position="46"/>
    </location>
</feature>
<feature type="compositionally biased region" description="Pro residues" evidence="7">
    <location>
        <begin position="555"/>
        <end position="572"/>
    </location>
</feature>
<dbReference type="EMBL" id="CAJMWY010000576">
    <property type="protein sequence ID" value="CAE6439537.1"/>
    <property type="molecule type" value="Genomic_DNA"/>
</dbReference>
<dbReference type="GO" id="GO:0003677">
    <property type="term" value="F:DNA binding"/>
    <property type="evidence" value="ECO:0007669"/>
    <property type="project" value="UniProtKB-KW"/>
</dbReference>
<dbReference type="PANTHER" id="PTHR13011:SF0">
    <property type="entry name" value="GENERAL TRANSCRIPTION FACTOR IIF SUBUNIT 1"/>
    <property type="match status" value="1"/>
</dbReference>
<keyword evidence="3" id="KW-0805">Transcription regulation</keyword>
<evidence type="ECO:0000256" key="2">
    <source>
        <dbReference type="ARBA" id="ARBA00005249"/>
    </source>
</evidence>
<dbReference type="GO" id="GO:0016251">
    <property type="term" value="F:RNA polymerase II general transcription initiation factor activity"/>
    <property type="evidence" value="ECO:0007669"/>
    <property type="project" value="TreeGrafter"/>
</dbReference>
<organism evidence="8 9">
    <name type="scientific">Rhizoctonia solani</name>
    <dbReference type="NCBI Taxonomy" id="456999"/>
    <lineage>
        <taxon>Eukaryota</taxon>
        <taxon>Fungi</taxon>
        <taxon>Dikarya</taxon>
        <taxon>Basidiomycota</taxon>
        <taxon>Agaricomycotina</taxon>
        <taxon>Agaricomycetes</taxon>
        <taxon>Cantharellales</taxon>
        <taxon>Ceratobasidiaceae</taxon>
        <taxon>Rhizoctonia</taxon>
    </lineage>
</organism>
<feature type="compositionally biased region" description="Acidic residues" evidence="7">
    <location>
        <begin position="339"/>
        <end position="368"/>
    </location>
</feature>